<sequence>MNITGKLFEITPSQQISDSFKKRTFVAEYAENPQYPEYVSFELIQDKCDLLDGFKEGEEVTIHFNLRGRKWTNREGVVKYFNSLQAWRLEKGHQMHEGTATSFTDAEDDLPF</sequence>
<protein>
    <submittedName>
        <fullName evidence="1">DUF3127 domain-containing protein</fullName>
    </submittedName>
</protein>
<organism evidence="1 2">
    <name type="scientific">Candidatus Cardinium hertigii</name>
    <dbReference type="NCBI Taxonomy" id="247481"/>
    <lineage>
        <taxon>Bacteria</taxon>
        <taxon>Pseudomonadati</taxon>
        <taxon>Bacteroidota</taxon>
        <taxon>Cytophagia</taxon>
        <taxon>Cytophagales</taxon>
        <taxon>Amoebophilaceae</taxon>
        <taxon>Candidatus Cardinium</taxon>
    </lineage>
</organism>
<gene>
    <name evidence="1" type="ORF">EDM02_04020</name>
</gene>
<dbReference type="RefSeq" id="WP_123663243.1">
    <property type="nucleotide sequence ID" value="NZ_RARA01000025.1"/>
</dbReference>
<accession>A0A3N2QBU5</accession>
<dbReference type="InterPro" id="IPR012340">
    <property type="entry name" value="NA-bd_OB-fold"/>
</dbReference>
<dbReference type="EMBL" id="RARA01000025">
    <property type="protein sequence ID" value="ROT47286.1"/>
    <property type="molecule type" value="Genomic_DNA"/>
</dbReference>
<reference evidence="1 2" key="1">
    <citation type="submission" date="2018-09" db="EMBL/GenBank/DDBJ databases">
        <title>Comparative Genomics of Wolbachia-Cardinium Dual Endosymbiosis in a Plant-Parasitic Nematode.</title>
        <authorList>
            <person name="Brown A.M.V."/>
            <person name="Wasala S.K."/>
            <person name="Howe D.K."/>
            <person name="Peetz A.B."/>
            <person name="Zasada I.A."/>
            <person name="Denver D.R."/>
        </authorList>
    </citation>
    <scope>NUCLEOTIDE SEQUENCE [LARGE SCALE GENOMIC DNA]</scope>
    <source>
        <strain evidence="1 2">Pp_1</strain>
    </source>
</reference>
<dbReference type="OrthoDB" id="598142at2"/>
<comment type="caution">
    <text evidence="1">The sequence shown here is derived from an EMBL/GenBank/DDBJ whole genome shotgun (WGS) entry which is preliminary data.</text>
</comment>
<dbReference type="Pfam" id="PF11325">
    <property type="entry name" value="DUF3127"/>
    <property type="match status" value="1"/>
</dbReference>
<dbReference type="Proteomes" id="UP000270927">
    <property type="component" value="Unassembled WGS sequence"/>
</dbReference>
<dbReference type="InterPro" id="IPR021474">
    <property type="entry name" value="DUF3127"/>
</dbReference>
<name>A0A3N2QBU5_9BACT</name>
<dbReference type="SUPFAM" id="SSF50249">
    <property type="entry name" value="Nucleic acid-binding proteins"/>
    <property type="match status" value="1"/>
</dbReference>
<keyword evidence="2" id="KW-1185">Reference proteome</keyword>
<evidence type="ECO:0000313" key="2">
    <source>
        <dbReference type="Proteomes" id="UP000270927"/>
    </source>
</evidence>
<proteinExistence type="predicted"/>
<evidence type="ECO:0000313" key="1">
    <source>
        <dbReference type="EMBL" id="ROT47286.1"/>
    </source>
</evidence>
<dbReference type="AlphaFoldDB" id="A0A3N2QBU5"/>